<evidence type="ECO:0000313" key="3">
    <source>
        <dbReference type="Proteomes" id="UP000789759"/>
    </source>
</evidence>
<reference evidence="2" key="1">
    <citation type="submission" date="2021-06" db="EMBL/GenBank/DDBJ databases">
        <authorList>
            <person name="Kallberg Y."/>
            <person name="Tangrot J."/>
            <person name="Rosling A."/>
        </authorList>
    </citation>
    <scope>NUCLEOTIDE SEQUENCE</scope>
    <source>
        <strain evidence="2">FL966</strain>
    </source>
</reference>
<gene>
    <name evidence="2" type="ORF">CPELLU_LOCUS17904</name>
</gene>
<feature type="region of interest" description="Disordered" evidence="1">
    <location>
        <begin position="40"/>
        <end position="61"/>
    </location>
</feature>
<evidence type="ECO:0000256" key="1">
    <source>
        <dbReference type="SAM" id="MobiDB-lite"/>
    </source>
</evidence>
<sequence length="86" mass="9177">MTLQSSISAKAITSSQTAKSTASTQSTNLNKLLQSISLTKKKKADAATSDLSMTTTSNKFSKQSSMSFSQVIVNSSLFTVLHNENL</sequence>
<organism evidence="2 3">
    <name type="scientific">Cetraspora pellucida</name>
    <dbReference type="NCBI Taxonomy" id="1433469"/>
    <lineage>
        <taxon>Eukaryota</taxon>
        <taxon>Fungi</taxon>
        <taxon>Fungi incertae sedis</taxon>
        <taxon>Mucoromycota</taxon>
        <taxon>Glomeromycotina</taxon>
        <taxon>Glomeromycetes</taxon>
        <taxon>Diversisporales</taxon>
        <taxon>Gigasporaceae</taxon>
        <taxon>Cetraspora</taxon>
    </lineage>
</organism>
<comment type="caution">
    <text evidence="2">The sequence shown here is derived from an EMBL/GenBank/DDBJ whole genome shotgun (WGS) entry which is preliminary data.</text>
</comment>
<feature type="non-terminal residue" evidence="2">
    <location>
        <position position="1"/>
    </location>
</feature>
<name>A0A9N9PCC5_9GLOM</name>
<dbReference type="Proteomes" id="UP000789759">
    <property type="component" value="Unassembled WGS sequence"/>
</dbReference>
<protein>
    <submittedName>
        <fullName evidence="2">13272_t:CDS:1</fullName>
    </submittedName>
</protein>
<feature type="region of interest" description="Disordered" evidence="1">
    <location>
        <begin position="1"/>
        <end position="25"/>
    </location>
</feature>
<accession>A0A9N9PCC5</accession>
<dbReference type="EMBL" id="CAJVQA010032674">
    <property type="protein sequence ID" value="CAG8803466.1"/>
    <property type="molecule type" value="Genomic_DNA"/>
</dbReference>
<keyword evidence="3" id="KW-1185">Reference proteome</keyword>
<feature type="non-terminal residue" evidence="2">
    <location>
        <position position="86"/>
    </location>
</feature>
<dbReference type="AlphaFoldDB" id="A0A9N9PCC5"/>
<feature type="compositionally biased region" description="Low complexity" evidence="1">
    <location>
        <begin position="46"/>
        <end position="61"/>
    </location>
</feature>
<proteinExistence type="predicted"/>
<evidence type="ECO:0000313" key="2">
    <source>
        <dbReference type="EMBL" id="CAG8803466.1"/>
    </source>
</evidence>